<comment type="caution">
    <text evidence="2">The sequence shown here is derived from an EMBL/GenBank/DDBJ whole genome shotgun (WGS) entry which is preliminary data.</text>
</comment>
<sequence>MSATTQPEPPTLKTDTGLTGSTHSSTSSSAERYRLDEFDTNPILLYKYRGGLQTSSQKDLCAWLDKDENFRVTKKQIPRLCSYIDVKRHDLYLPEEKEQYSTLPNYESSLASVKIPSQAYWSRLFLGGYDNLYIVSPETSPNSSVASGDSKRSSPTSTWGQNSEEDARTGAAHDEQQSQ</sequence>
<reference evidence="2 3" key="1">
    <citation type="journal article" date="2023" name="G3 (Bethesda)">
        <title>A chromosome-level genome assembly of Zasmidium syzygii isolated from banana leaves.</title>
        <authorList>
            <person name="van Westerhoven A.C."/>
            <person name="Mehrabi R."/>
            <person name="Talebi R."/>
            <person name="Steentjes M.B.F."/>
            <person name="Corcolon B."/>
            <person name="Chong P.A."/>
            <person name="Kema G.H.J."/>
            <person name="Seidl M.F."/>
        </authorList>
    </citation>
    <scope>NUCLEOTIDE SEQUENCE [LARGE SCALE GENOMIC DNA]</scope>
    <source>
        <strain evidence="2 3">P124</strain>
    </source>
</reference>
<feature type="compositionally biased region" description="Low complexity" evidence="1">
    <location>
        <begin position="14"/>
        <end position="29"/>
    </location>
</feature>
<dbReference type="Proteomes" id="UP001305779">
    <property type="component" value="Unassembled WGS sequence"/>
</dbReference>
<accession>A0ABR0E9L4</accession>
<evidence type="ECO:0000256" key="1">
    <source>
        <dbReference type="SAM" id="MobiDB-lite"/>
    </source>
</evidence>
<feature type="region of interest" description="Disordered" evidence="1">
    <location>
        <begin position="138"/>
        <end position="179"/>
    </location>
</feature>
<protein>
    <submittedName>
        <fullName evidence="2">Uncharacterized protein</fullName>
    </submittedName>
</protein>
<evidence type="ECO:0000313" key="2">
    <source>
        <dbReference type="EMBL" id="KAK4497935.1"/>
    </source>
</evidence>
<gene>
    <name evidence="2" type="ORF">PRZ48_010591</name>
</gene>
<feature type="compositionally biased region" description="Polar residues" evidence="1">
    <location>
        <begin position="138"/>
        <end position="162"/>
    </location>
</feature>
<organism evidence="2 3">
    <name type="scientific">Zasmidium cellare</name>
    <name type="common">Wine cellar mold</name>
    <name type="synonym">Racodium cellare</name>
    <dbReference type="NCBI Taxonomy" id="395010"/>
    <lineage>
        <taxon>Eukaryota</taxon>
        <taxon>Fungi</taxon>
        <taxon>Dikarya</taxon>
        <taxon>Ascomycota</taxon>
        <taxon>Pezizomycotina</taxon>
        <taxon>Dothideomycetes</taxon>
        <taxon>Dothideomycetidae</taxon>
        <taxon>Mycosphaerellales</taxon>
        <taxon>Mycosphaerellaceae</taxon>
        <taxon>Zasmidium</taxon>
    </lineage>
</organism>
<name>A0ABR0E9L4_ZASCE</name>
<evidence type="ECO:0000313" key="3">
    <source>
        <dbReference type="Proteomes" id="UP001305779"/>
    </source>
</evidence>
<feature type="region of interest" description="Disordered" evidence="1">
    <location>
        <begin position="1"/>
        <end position="33"/>
    </location>
</feature>
<proteinExistence type="predicted"/>
<dbReference type="EMBL" id="JAXOVC010000008">
    <property type="protein sequence ID" value="KAK4497935.1"/>
    <property type="molecule type" value="Genomic_DNA"/>
</dbReference>
<feature type="compositionally biased region" description="Basic and acidic residues" evidence="1">
    <location>
        <begin position="165"/>
        <end position="179"/>
    </location>
</feature>
<keyword evidence="3" id="KW-1185">Reference proteome</keyword>